<dbReference type="PANTHER" id="PTHR36454:SF1">
    <property type="entry name" value="DUF1015 DOMAIN-CONTAINING PROTEIN"/>
    <property type="match status" value="1"/>
</dbReference>
<dbReference type="EMBL" id="BARS01010123">
    <property type="protein sequence ID" value="GAF90018.1"/>
    <property type="molecule type" value="Genomic_DNA"/>
</dbReference>
<dbReference type="PANTHER" id="PTHR36454">
    <property type="entry name" value="LMO2823 PROTEIN"/>
    <property type="match status" value="1"/>
</dbReference>
<evidence type="ECO:0000313" key="1">
    <source>
        <dbReference type="EMBL" id="GAF90018.1"/>
    </source>
</evidence>
<feature type="non-terminal residue" evidence="1">
    <location>
        <position position="1"/>
    </location>
</feature>
<dbReference type="InterPro" id="IPR008323">
    <property type="entry name" value="UCP033563"/>
</dbReference>
<feature type="non-terminal residue" evidence="1">
    <location>
        <position position="319"/>
    </location>
</feature>
<reference evidence="1" key="1">
    <citation type="journal article" date="2014" name="Front. Microbiol.">
        <title>High frequency of phylogenetically diverse reductive dehalogenase-homologous genes in deep subseafloor sedimentary metagenomes.</title>
        <authorList>
            <person name="Kawai M."/>
            <person name="Futagami T."/>
            <person name="Toyoda A."/>
            <person name="Takaki Y."/>
            <person name="Nishi S."/>
            <person name="Hori S."/>
            <person name="Arai W."/>
            <person name="Tsubouchi T."/>
            <person name="Morono Y."/>
            <person name="Uchiyama I."/>
            <person name="Ito T."/>
            <person name="Fujiyama A."/>
            <person name="Inagaki F."/>
            <person name="Takami H."/>
        </authorList>
    </citation>
    <scope>NUCLEOTIDE SEQUENCE</scope>
    <source>
        <strain evidence="1">Expedition CK06-06</strain>
    </source>
</reference>
<gene>
    <name evidence="1" type="ORF">S01H1_18862</name>
</gene>
<organism evidence="1">
    <name type="scientific">marine sediment metagenome</name>
    <dbReference type="NCBI Taxonomy" id="412755"/>
    <lineage>
        <taxon>unclassified sequences</taxon>
        <taxon>metagenomes</taxon>
        <taxon>ecological metagenomes</taxon>
    </lineage>
</organism>
<name>X0T971_9ZZZZ</name>
<comment type="caution">
    <text evidence="1">The sequence shown here is derived from an EMBL/GenBank/DDBJ whole genome shotgun (WGS) entry which is preliminary data.</text>
</comment>
<dbReference type="AlphaFoldDB" id="X0T971"/>
<proteinExistence type="predicted"/>
<dbReference type="Pfam" id="PF06245">
    <property type="entry name" value="DUF1015"/>
    <property type="match status" value="1"/>
</dbReference>
<protein>
    <recommendedName>
        <fullName evidence="2">DUF1015 domain-containing protein</fullName>
    </recommendedName>
</protein>
<evidence type="ECO:0008006" key="2">
    <source>
        <dbReference type="Google" id="ProtNLM"/>
    </source>
</evidence>
<sequence length="319" mass="35346">SPFDYASIRETLDAWRETGVLVREDEPAYYVMGQRYTTPSGERLERVGFFAELGLEEYDVRVVRPHERTLAGPKADRLKLLRAAEANLSSVFLLYEDRENELGEILVRALEKEALGRATDQAGVEYRLARLTDRAEVERIEAFMAARPSVIADGHHRYETALEYRRQQILDLGDDADAPWQSTIAYFANAYAAGSLLLPIHRVVRSVAAPSEDEWRKLLPDWTITRLPDVAPEGIDALLAEVLAPLAERPAFVAESADGTTLLISQEAVRPDELMVRIVESEILGRVFGLDGGAIRGGAVGFPKSAARAGQEVREGQGT</sequence>
<accession>X0T971</accession>